<dbReference type="RefSeq" id="WP_207902708.1">
    <property type="nucleotide sequence ID" value="NZ_SLZR01000008.1"/>
</dbReference>
<dbReference type="GO" id="GO:0051301">
    <property type="term" value="P:cell division"/>
    <property type="evidence" value="ECO:0007669"/>
    <property type="project" value="UniProtKB-UniRule"/>
</dbReference>
<evidence type="ECO:0000256" key="10">
    <source>
        <dbReference type="HAMAP-Rule" id="MF_02202"/>
    </source>
</evidence>
<keyword evidence="8 10" id="KW-0472">Membrane</keyword>
<evidence type="ECO:0000256" key="4">
    <source>
        <dbReference type="ARBA" id="ARBA00022519"/>
    </source>
</evidence>
<feature type="transmembrane region" description="Helical" evidence="10">
    <location>
        <begin position="128"/>
        <end position="151"/>
    </location>
</feature>
<accession>A0A4R3I6I1</accession>
<evidence type="ECO:0000256" key="7">
    <source>
        <dbReference type="ARBA" id="ARBA00022989"/>
    </source>
</evidence>
<evidence type="ECO:0000313" key="13">
    <source>
        <dbReference type="Proteomes" id="UP000295793"/>
    </source>
</evidence>
<dbReference type="Pfam" id="PF01618">
    <property type="entry name" value="MotA_ExbB"/>
    <property type="match status" value="1"/>
</dbReference>
<comment type="caution">
    <text evidence="12">The sequence shown here is derived from an EMBL/GenBank/DDBJ whole genome shotgun (WGS) entry which is preliminary data.</text>
</comment>
<dbReference type="GO" id="GO:0043213">
    <property type="term" value="P:bacteriocin transport"/>
    <property type="evidence" value="ECO:0007669"/>
    <property type="project" value="InterPro"/>
</dbReference>
<feature type="transmembrane region" description="Helical" evidence="10">
    <location>
        <begin position="16"/>
        <end position="37"/>
    </location>
</feature>
<keyword evidence="6 10" id="KW-0812">Transmembrane</keyword>
<dbReference type="EMBL" id="SLZR01000008">
    <property type="protein sequence ID" value="TCS40782.1"/>
    <property type="molecule type" value="Genomic_DNA"/>
</dbReference>
<gene>
    <name evidence="10" type="primary">tolQ</name>
    <name evidence="12" type="ORF">BCF53_108147</name>
</gene>
<dbReference type="Proteomes" id="UP000295793">
    <property type="component" value="Unassembled WGS sequence"/>
</dbReference>
<evidence type="ECO:0000259" key="11">
    <source>
        <dbReference type="Pfam" id="PF01618"/>
    </source>
</evidence>
<evidence type="ECO:0000256" key="9">
    <source>
        <dbReference type="ARBA" id="ARBA00023306"/>
    </source>
</evidence>
<dbReference type="InterPro" id="IPR002898">
    <property type="entry name" value="MotA_ExbB_proton_chnl"/>
</dbReference>
<name>A0A4R3I6I1_9GAMM</name>
<evidence type="ECO:0000256" key="8">
    <source>
        <dbReference type="ARBA" id="ARBA00023136"/>
    </source>
</evidence>
<feature type="domain" description="MotA/TolQ/ExbB proton channel" evidence="11">
    <location>
        <begin position="78"/>
        <end position="208"/>
    </location>
</feature>
<dbReference type="AlphaFoldDB" id="A0A4R3I6I1"/>
<dbReference type="GO" id="GO:0017038">
    <property type="term" value="P:protein import"/>
    <property type="evidence" value="ECO:0007669"/>
    <property type="project" value="TreeGrafter"/>
</dbReference>
<keyword evidence="7 10" id="KW-1133">Transmembrane helix</keyword>
<dbReference type="InterPro" id="IPR050790">
    <property type="entry name" value="ExbB/TolQ_transport"/>
</dbReference>
<evidence type="ECO:0000256" key="2">
    <source>
        <dbReference type="ARBA" id="ARBA00010442"/>
    </source>
</evidence>
<comment type="subunit">
    <text evidence="10">The Tol-Pal system is composed of five core proteins: the inner membrane proteins TolA, TolQ and TolR, the periplasmic protein TolB and the outer membrane protein Pal. They form a network linking the inner and outer membranes and the peptidoglycan layer.</text>
</comment>
<keyword evidence="5 10" id="KW-0132">Cell division</keyword>
<keyword evidence="3 10" id="KW-1003">Cell membrane</keyword>
<evidence type="ECO:0000256" key="1">
    <source>
        <dbReference type="ARBA" id="ARBA00004651"/>
    </source>
</evidence>
<feature type="transmembrane region" description="Helical" evidence="10">
    <location>
        <begin position="171"/>
        <end position="193"/>
    </location>
</feature>
<dbReference type="InterPro" id="IPR014163">
    <property type="entry name" value="Tol-Pal_TolQ"/>
</dbReference>
<comment type="similarity">
    <text evidence="2 10">Belongs to the ExbB/TolQ family.</text>
</comment>
<dbReference type="PANTHER" id="PTHR30625:SF3">
    <property type="entry name" value="TOL-PAL SYSTEM PROTEIN TOLQ"/>
    <property type="match status" value="1"/>
</dbReference>
<reference evidence="12 13" key="1">
    <citation type="submission" date="2019-03" db="EMBL/GenBank/DDBJ databases">
        <title>Genomic Encyclopedia of Archaeal and Bacterial Type Strains, Phase II (KMG-II): from individual species to whole genera.</title>
        <authorList>
            <person name="Goeker M."/>
        </authorList>
    </citation>
    <scope>NUCLEOTIDE SEQUENCE [LARGE SCALE GENOMIC DNA]</scope>
    <source>
        <strain evidence="12 13">DSM 15388</strain>
    </source>
</reference>
<evidence type="ECO:0000313" key="12">
    <source>
        <dbReference type="EMBL" id="TCS40782.1"/>
    </source>
</evidence>
<proteinExistence type="inferred from homology"/>
<dbReference type="GO" id="GO:0005886">
    <property type="term" value="C:plasma membrane"/>
    <property type="evidence" value="ECO:0007669"/>
    <property type="project" value="UniProtKB-SubCell"/>
</dbReference>
<sequence>MGEQLSYWQLIADASILVKLVMLVLVGLSVTTWVFIWERRNVLRDSFRKFAAFEERFWSGIDLAQLYRQVNASPEENSAGEAVFRAGFKEFTRLRQQHITDAEGIMAGCQRAMRVAVSKEAERLDSHLTFMATVGSTSPYIGLFGTVWGIMHSFLGLASVTQVSLATVAPGIAEALIATAMGLFAAIPAVVAFNRFSARSEKMLNSLETFTEEFSAILHRQAHLLESQHRKQAQ</sequence>
<organism evidence="12 13">
    <name type="scientific">Reinekea marinisedimentorum</name>
    <dbReference type="NCBI Taxonomy" id="230495"/>
    <lineage>
        <taxon>Bacteria</taxon>
        <taxon>Pseudomonadati</taxon>
        <taxon>Pseudomonadota</taxon>
        <taxon>Gammaproteobacteria</taxon>
        <taxon>Oceanospirillales</taxon>
        <taxon>Saccharospirillaceae</taxon>
        <taxon>Reinekea</taxon>
    </lineage>
</organism>
<evidence type="ECO:0000256" key="3">
    <source>
        <dbReference type="ARBA" id="ARBA00022475"/>
    </source>
</evidence>
<keyword evidence="4 10" id="KW-0997">Cell inner membrane</keyword>
<comment type="function">
    <text evidence="10">Part of the Tol-Pal system, which plays a role in outer membrane invagination during cell division and is important for maintaining outer membrane integrity.</text>
</comment>
<dbReference type="PANTHER" id="PTHR30625">
    <property type="entry name" value="PROTEIN TOLQ"/>
    <property type="match status" value="1"/>
</dbReference>
<keyword evidence="13" id="KW-1185">Reference proteome</keyword>
<dbReference type="HAMAP" id="MF_02202">
    <property type="entry name" value="TolQ"/>
    <property type="match status" value="1"/>
</dbReference>
<evidence type="ECO:0000256" key="6">
    <source>
        <dbReference type="ARBA" id="ARBA00022692"/>
    </source>
</evidence>
<keyword evidence="9 10" id="KW-0131">Cell cycle</keyword>
<comment type="subcellular location">
    <subcellularLocation>
        <location evidence="10">Cell inner membrane</location>
        <topology evidence="10">Multi-pass membrane protein</topology>
    </subcellularLocation>
    <subcellularLocation>
        <location evidence="1">Cell membrane</location>
        <topology evidence="1">Multi-pass membrane protein</topology>
    </subcellularLocation>
</comment>
<dbReference type="NCBIfam" id="TIGR02796">
    <property type="entry name" value="tolQ"/>
    <property type="match status" value="1"/>
</dbReference>
<protein>
    <recommendedName>
        <fullName evidence="10">Tol-Pal system protein TolQ</fullName>
    </recommendedName>
</protein>
<evidence type="ECO:0000256" key="5">
    <source>
        <dbReference type="ARBA" id="ARBA00022618"/>
    </source>
</evidence>